<dbReference type="GO" id="GO:0003677">
    <property type="term" value="F:DNA binding"/>
    <property type="evidence" value="ECO:0007669"/>
    <property type="project" value="UniProtKB-KW"/>
</dbReference>
<dbReference type="PANTHER" id="PTHR22980:SF0">
    <property type="entry name" value="CENTROMERE PROTEIN S"/>
    <property type="match status" value="1"/>
</dbReference>
<evidence type="ECO:0000256" key="4">
    <source>
        <dbReference type="ARBA" id="ARBA00023204"/>
    </source>
</evidence>
<evidence type="ECO:0000313" key="5">
    <source>
        <dbReference type="EMBL" id="KAJ2777657.1"/>
    </source>
</evidence>
<evidence type="ECO:0000256" key="3">
    <source>
        <dbReference type="ARBA" id="ARBA00023125"/>
    </source>
</evidence>
<dbReference type="GO" id="GO:0071821">
    <property type="term" value="C:FANCM-MHF complex"/>
    <property type="evidence" value="ECO:0007669"/>
    <property type="project" value="InterPro"/>
</dbReference>
<dbReference type="GO" id="GO:0000712">
    <property type="term" value="P:resolution of meiotic recombination intermediates"/>
    <property type="evidence" value="ECO:0007669"/>
    <property type="project" value="TreeGrafter"/>
</dbReference>
<evidence type="ECO:0000256" key="1">
    <source>
        <dbReference type="ARBA" id="ARBA00006612"/>
    </source>
</evidence>
<keyword evidence="4" id="KW-0234">DNA repair</keyword>
<dbReference type="EMBL" id="JANBUL010000277">
    <property type="protein sequence ID" value="KAJ2777657.1"/>
    <property type="molecule type" value="Genomic_DNA"/>
</dbReference>
<dbReference type="AlphaFoldDB" id="A0A9W8H914"/>
<keyword evidence="2" id="KW-0227">DNA damage</keyword>
<dbReference type="Gene3D" id="1.10.20.10">
    <property type="entry name" value="Histone, subunit A"/>
    <property type="match status" value="1"/>
</dbReference>
<keyword evidence="6" id="KW-1185">Reference proteome</keyword>
<protein>
    <submittedName>
        <fullName evidence="5">MHF histone-fold complex component</fullName>
    </submittedName>
</protein>
<dbReference type="GO" id="GO:0046982">
    <property type="term" value="F:protein heterodimerization activity"/>
    <property type="evidence" value="ECO:0007669"/>
    <property type="project" value="InterPro"/>
</dbReference>
<dbReference type="PANTHER" id="PTHR22980">
    <property type="entry name" value="CORTISTATIN"/>
    <property type="match status" value="1"/>
</dbReference>
<comment type="similarity">
    <text evidence="1">Belongs to the TAF9 family. CENP-S/MHF1 subfamily.</text>
</comment>
<dbReference type="OrthoDB" id="1872155at2759"/>
<accession>A0A9W8H914</accession>
<evidence type="ECO:0000256" key="2">
    <source>
        <dbReference type="ARBA" id="ARBA00022763"/>
    </source>
</evidence>
<dbReference type="SUPFAM" id="SSF47113">
    <property type="entry name" value="Histone-fold"/>
    <property type="match status" value="1"/>
</dbReference>
<dbReference type="GO" id="GO:0006281">
    <property type="term" value="P:DNA repair"/>
    <property type="evidence" value="ECO:0007669"/>
    <property type="project" value="UniProtKB-KW"/>
</dbReference>
<dbReference type="Proteomes" id="UP001140217">
    <property type="component" value="Unassembled WGS sequence"/>
</dbReference>
<keyword evidence="3" id="KW-0238">DNA-binding</keyword>
<sequence>MNADPRDPRAAVWLAVAQLCSADEKKTAVRYSPAFVDALSHVVYAQAETMGGDLECFAKHARRAKVTVDDVKVRSGWLRYMRGGAWC</sequence>
<dbReference type="InterPro" id="IPR029003">
    <property type="entry name" value="CENP-S/Mhf1"/>
</dbReference>
<dbReference type="GO" id="GO:0031297">
    <property type="term" value="P:replication fork processing"/>
    <property type="evidence" value="ECO:0007669"/>
    <property type="project" value="TreeGrafter"/>
</dbReference>
<dbReference type="InterPro" id="IPR009072">
    <property type="entry name" value="Histone-fold"/>
</dbReference>
<dbReference type="CDD" id="cd22919">
    <property type="entry name" value="HFD_CENP-S"/>
    <property type="match status" value="1"/>
</dbReference>
<proteinExistence type="inferred from homology"/>
<comment type="caution">
    <text evidence="5">The sequence shown here is derived from an EMBL/GenBank/DDBJ whole genome shotgun (WGS) entry which is preliminary data.</text>
</comment>
<dbReference type="Pfam" id="PF15630">
    <property type="entry name" value="CENP-S"/>
    <property type="match status" value="1"/>
</dbReference>
<reference evidence="5" key="1">
    <citation type="submission" date="2022-07" db="EMBL/GenBank/DDBJ databases">
        <title>Phylogenomic reconstructions and comparative analyses of Kickxellomycotina fungi.</title>
        <authorList>
            <person name="Reynolds N.K."/>
            <person name="Stajich J.E."/>
            <person name="Barry K."/>
            <person name="Grigoriev I.V."/>
            <person name="Crous P."/>
            <person name="Smith M.E."/>
        </authorList>
    </citation>
    <scope>NUCLEOTIDE SEQUENCE</scope>
    <source>
        <strain evidence="5">NBRC 105414</strain>
    </source>
</reference>
<evidence type="ECO:0000313" key="6">
    <source>
        <dbReference type="Proteomes" id="UP001140217"/>
    </source>
</evidence>
<name>A0A9W8H914_9FUNG</name>
<organism evidence="5 6">
    <name type="scientific">Coemansia javaensis</name>
    <dbReference type="NCBI Taxonomy" id="2761396"/>
    <lineage>
        <taxon>Eukaryota</taxon>
        <taxon>Fungi</taxon>
        <taxon>Fungi incertae sedis</taxon>
        <taxon>Zoopagomycota</taxon>
        <taxon>Kickxellomycotina</taxon>
        <taxon>Kickxellomycetes</taxon>
        <taxon>Kickxellales</taxon>
        <taxon>Kickxellaceae</taxon>
        <taxon>Coemansia</taxon>
    </lineage>
</organism>
<dbReference type="GO" id="GO:0003682">
    <property type="term" value="F:chromatin binding"/>
    <property type="evidence" value="ECO:0007669"/>
    <property type="project" value="TreeGrafter"/>
</dbReference>
<gene>
    <name evidence="5" type="primary">MHF1</name>
    <name evidence="5" type="ORF">H4R18_005042</name>
</gene>